<sequence>MIVTNPSSWAGFPAKACHNCRRRRRRCDRSQPTCHKCSRDGEVCLGYGQLLRWANVTPATRARPAPQPLVRGESNAQSGGGGRQTTADTVATCQDTALVHNVQPSLIDPLLSGMSERPRFYIHHFANVVCPDLVSVDQLERNPFRRLILLVEKYDYLKAIVLATASMHLTVLHRHQGRPSQSDLVYALSAKAKAISLLRAALTDAPSTDEAVLLAAIVFFINLDLIDSGRGGWKAHIQAAGTLISSLQRAQRQLDSSLQPLADAIAADCLTYRIFGSTIGRLDPVPGSVSEHINVLSVLQSAEAHSYHCCPPFILQTTMAASRMFDPEFIEQDDKTRMSVAESLLAQARTFDIERWVYGIRGLSEEDDLPVRVQLASAHRAACCLYILLAVSRGDSKLPDTWTQPDDVVLEIFNHLSQIPIDHVLLKGTVWPTFLVGAQTDDPLLRSLCLDRLHAILNTNAWMCPWGYIYTAIEMLQDIWASKDRVAETAREMNWLQELKSLANSALIV</sequence>
<accession>A0AAE0HUS0</accession>
<evidence type="ECO:0000256" key="1">
    <source>
        <dbReference type="ARBA" id="ARBA00004123"/>
    </source>
</evidence>
<keyword evidence="2" id="KW-0862">Zinc</keyword>
<comment type="caution">
    <text evidence="9">The sequence shown here is derived from an EMBL/GenBank/DDBJ whole genome shotgun (WGS) entry which is preliminary data.</text>
</comment>
<reference evidence="9" key="1">
    <citation type="journal article" date="2023" name="Mol. Phylogenet. Evol.">
        <title>Genome-scale phylogeny and comparative genomics of the fungal order Sordariales.</title>
        <authorList>
            <person name="Hensen N."/>
            <person name="Bonometti L."/>
            <person name="Westerberg I."/>
            <person name="Brannstrom I.O."/>
            <person name="Guillou S."/>
            <person name="Cros-Aarteil S."/>
            <person name="Calhoun S."/>
            <person name="Haridas S."/>
            <person name="Kuo A."/>
            <person name="Mondo S."/>
            <person name="Pangilinan J."/>
            <person name="Riley R."/>
            <person name="LaButti K."/>
            <person name="Andreopoulos B."/>
            <person name="Lipzen A."/>
            <person name="Chen C."/>
            <person name="Yan M."/>
            <person name="Daum C."/>
            <person name="Ng V."/>
            <person name="Clum A."/>
            <person name="Steindorff A."/>
            <person name="Ohm R.A."/>
            <person name="Martin F."/>
            <person name="Silar P."/>
            <person name="Natvig D.O."/>
            <person name="Lalanne C."/>
            <person name="Gautier V."/>
            <person name="Ament-Velasquez S.L."/>
            <person name="Kruys A."/>
            <person name="Hutchinson M.I."/>
            <person name="Powell A.J."/>
            <person name="Barry K."/>
            <person name="Miller A.N."/>
            <person name="Grigoriev I.V."/>
            <person name="Debuchy R."/>
            <person name="Gladieux P."/>
            <person name="Hiltunen Thoren M."/>
            <person name="Johannesson H."/>
        </authorList>
    </citation>
    <scope>NUCLEOTIDE SEQUENCE</scope>
    <source>
        <strain evidence="9">CBS 118394</strain>
    </source>
</reference>
<evidence type="ECO:0000256" key="3">
    <source>
        <dbReference type="ARBA" id="ARBA00023015"/>
    </source>
</evidence>
<dbReference type="InterPro" id="IPR036864">
    <property type="entry name" value="Zn2-C6_fun-type_DNA-bd_sf"/>
</dbReference>
<dbReference type="Proteomes" id="UP001283341">
    <property type="component" value="Unassembled WGS sequence"/>
</dbReference>
<dbReference type="SUPFAM" id="SSF57701">
    <property type="entry name" value="Zn2/Cys6 DNA-binding domain"/>
    <property type="match status" value="1"/>
</dbReference>
<evidence type="ECO:0000313" key="9">
    <source>
        <dbReference type="EMBL" id="KAK3313283.1"/>
    </source>
</evidence>
<feature type="domain" description="Zn(2)-C6 fungal-type" evidence="8">
    <location>
        <begin position="16"/>
        <end position="44"/>
    </location>
</feature>
<dbReference type="GO" id="GO:0005634">
    <property type="term" value="C:nucleus"/>
    <property type="evidence" value="ECO:0007669"/>
    <property type="project" value="UniProtKB-SubCell"/>
</dbReference>
<evidence type="ECO:0000313" key="10">
    <source>
        <dbReference type="Proteomes" id="UP001283341"/>
    </source>
</evidence>
<name>A0AAE0HUS0_9PEZI</name>
<keyword evidence="4" id="KW-0238">DNA-binding</keyword>
<dbReference type="InterPro" id="IPR001138">
    <property type="entry name" value="Zn2Cys6_DnaBD"/>
</dbReference>
<dbReference type="Pfam" id="PF00172">
    <property type="entry name" value="Zn_clus"/>
    <property type="match status" value="1"/>
</dbReference>
<dbReference type="GO" id="GO:0000976">
    <property type="term" value="F:transcription cis-regulatory region binding"/>
    <property type="evidence" value="ECO:0007669"/>
    <property type="project" value="TreeGrafter"/>
</dbReference>
<protein>
    <submittedName>
        <fullName evidence="9">Acriflavine sensitivity control protein acr-2</fullName>
    </submittedName>
</protein>
<feature type="region of interest" description="Disordered" evidence="7">
    <location>
        <begin position="62"/>
        <end position="87"/>
    </location>
</feature>
<dbReference type="GO" id="GO:0045944">
    <property type="term" value="P:positive regulation of transcription by RNA polymerase II"/>
    <property type="evidence" value="ECO:0007669"/>
    <property type="project" value="TreeGrafter"/>
</dbReference>
<dbReference type="GO" id="GO:0000981">
    <property type="term" value="F:DNA-binding transcription factor activity, RNA polymerase II-specific"/>
    <property type="evidence" value="ECO:0007669"/>
    <property type="project" value="InterPro"/>
</dbReference>
<evidence type="ECO:0000256" key="4">
    <source>
        <dbReference type="ARBA" id="ARBA00023125"/>
    </source>
</evidence>
<evidence type="ECO:0000259" key="8">
    <source>
        <dbReference type="PROSITE" id="PS50048"/>
    </source>
</evidence>
<keyword evidence="5" id="KW-0804">Transcription</keyword>
<evidence type="ECO:0000256" key="7">
    <source>
        <dbReference type="SAM" id="MobiDB-lite"/>
    </source>
</evidence>
<keyword evidence="3" id="KW-0805">Transcription regulation</keyword>
<proteinExistence type="predicted"/>
<dbReference type="PANTHER" id="PTHR37534">
    <property type="entry name" value="TRANSCRIPTIONAL ACTIVATOR PROTEIN UGA3"/>
    <property type="match status" value="1"/>
</dbReference>
<evidence type="ECO:0000256" key="5">
    <source>
        <dbReference type="ARBA" id="ARBA00023163"/>
    </source>
</evidence>
<dbReference type="PROSITE" id="PS50048">
    <property type="entry name" value="ZN2_CY6_FUNGAL_2"/>
    <property type="match status" value="1"/>
</dbReference>
<dbReference type="GO" id="GO:0008270">
    <property type="term" value="F:zinc ion binding"/>
    <property type="evidence" value="ECO:0007669"/>
    <property type="project" value="InterPro"/>
</dbReference>
<gene>
    <name evidence="9" type="ORF">B0H66DRAFT_482700</name>
</gene>
<dbReference type="SMART" id="SM00066">
    <property type="entry name" value="GAL4"/>
    <property type="match status" value="1"/>
</dbReference>
<dbReference type="Gene3D" id="4.10.240.10">
    <property type="entry name" value="Zn(2)-C6 fungal-type DNA-binding domain"/>
    <property type="match status" value="1"/>
</dbReference>
<evidence type="ECO:0000256" key="6">
    <source>
        <dbReference type="ARBA" id="ARBA00023242"/>
    </source>
</evidence>
<dbReference type="PANTHER" id="PTHR37534:SF51">
    <property type="entry name" value="ACRIFLAVINE SENSITIVITY CONTROL PROTEIN ACR-2"/>
    <property type="match status" value="1"/>
</dbReference>
<comment type="subcellular location">
    <subcellularLocation>
        <location evidence="1">Nucleus</location>
    </subcellularLocation>
</comment>
<reference evidence="9" key="2">
    <citation type="submission" date="2023-06" db="EMBL/GenBank/DDBJ databases">
        <authorList>
            <consortium name="Lawrence Berkeley National Laboratory"/>
            <person name="Haridas S."/>
            <person name="Hensen N."/>
            <person name="Bonometti L."/>
            <person name="Westerberg I."/>
            <person name="Brannstrom I.O."/>
            <person name="Guillou S."/>
            <person name="Cros-Aarteil S."/>
            <person name="Calhoun S."/>
            <person name="Kuo A."/>
            <person name="Mondo S."/>
            <person name="Pangilinan J."/>
            <person name="Riley R."/>
            <person name="Labutti K."/>
            <person name="Andreopoulos B."/>
            <person name="Lipzen A."/>
            <person name="Chen C."/>
            <person name="Yanf M."/>
            <person name="Daum C."/>
            <person name="Ng V."/>
            <person name="Clum A."/>
            <person name="Steindorff A."/>
            <person name="Ohm R."/>
            <person name="Martin F."/>
            <person name="Silar P."/>
            <person name="Natvig D."/>
            <person name="Lalanne C."/>
            <person name="Gautier V."/>
            <person name="Ament-Velasquez S.L."/>
            <person name="Kruys A."/>
            <person name="Hutchinson M.I."/>
            <person name="Powell A.J."/>
            <person name="Barry K."/>
            <person name="Miller A.N."/>
            <person name="Grigoriev I.V."/>
            <person name="Debuchy R."/>
            <person name="Gladieux P."/>
            <person name="Thoren M.H."/>
            <person name="Johannesson H."/>
        </authorList>
    </citation>
    <scope>NUCLEOTIDE SEQUENCE</scope>
    <source>
        <strain evidence="9">CBS 118394</strain>
    </source>
</reference>
<keyword evidence="10" id="KW-1185">Reference proteome</keyword>
<organism evidence="9 10">
    <name type="scientific">Apodospora peruviana</name>
    <dbReference type="NCBI Taxonomy" id="516989"/>
    <lineage>
        <taxon>Eukaryota</taxon>
        <taxon>Fungi</taxon>
        <taxon>Dikarya</taxon>
        <taxon>Ascomycota</taxon>
        <taxon>Pezizomycotina</taxon>
        <taxon>Sordariomycetes</taxon>
        <taxon>Sordariomycetidae</taxon>
        <taxon>Sordariales</taxon>
        <taxon>Lasiosphaeriaceae</taxon>
        <taxon>Apodospora</taxon>
    </lineage>
</organism>
<keyword evidence="6" id="KW-0539">Nucleus</keyword>
<dbReference type="PROSITE" id="PS00463">
    <property type="entry name" value="ZN2_CY6_FUNGAL_1"/>
    <property type="match status" value="1"/>
</dbReference>
<dbReference type="AlphaFoldDB" id="A0AAE0HUS0"/>
<dbReference type="Pfam" id="PF11951">
    <property type="entry name" value="Fungal_trans_2"/>
    <property type="match status" value="1"/>
</dbReference>
<dbReference type="EMBL" id="JAUEDM010000007">
    <property type="protein sequence ID" value="KAK3313283.1"/>
    <property type="molecule type" value="Genomic_DNA"/>
</dbReference>
<dbReference type="InterPro" id="IPR021858">
    <property type="entry name" value="Fun_TF"/>
</dbReference>
<evidence type="ECO:0000256" key="2">
    <source>
        <dbReference type="ARBA" id="ARBA00022833"/>
    </source>
</evidence>